<dbReference type="PIRSF" id="PIRSF009320">
    <property type="entry name" value="Nuc_binding_HP_1000"/>
    <property type="match status" value="1"/>
</dbReference>
<dbReference type="GO" id="GO:0016787">
    <property type="term" value="F:hydrolase activity"/>
    <property type="evidence" value="ECO:0007669"/>
    <property type="project" value="UniProtKB-KW"/>
</dbReference>
<dbReference type="PANTHER" id="PTHR13696">
    <property type="entry name" value="P-LOOP CONTAINING NUCLEOSIDE TRIPHOSPHATE HYDROLASE"/>
    <property type="match status" value="1"/>
</dbReference>
<feature type="domain" description="AAA" evidence="1">
    <location>
        <begin position="3"/>
        <end position="179"/>
    </location>
</feature>
<dbReference type="EC" id="3.6.-.-" evidence="2"/>
<dbReference type="FunFam" id="3.40.50.300:FF:000285">
    <property type="entry name" value="Sporulation initiation inhibitor Soj"/>
    <property type="match status" value="1"/>
</dbReference>
<dbReference type="SUPFAM" id="SSF52540">
    <property type="entry name" value="P-loop containing nucleoside triphosphate hydrolases"/>
    <property type="match status" value="1"/>
</dbReference>
<protein>
    <submittedName>
        <fullName evidence="2">Sporulation initiation inhibitor protein Soj</fullName>
        <ecNumber evidence="2">3.6.-.-</ecNumber>
    </submittedName>
</protein>
<sequence length="257" mass="28511">MGKVIAIANQKGGVGKTTTSVNLAAGLAYLGKKVLLVDFDSQANATQGVGASRQTIKKSIYDLILGDCQFDDVVKHLKEPPMDLIPATIDLAGADLQMVEFKVGREKLLKNKLDLVRDRYDFIIIDCPPSLGLLNTNALTAADTVIIPVQCEYYALEGLTQLLSTIRLVNRLFNNKLKIEGVLLTMYDSHTNLSKEVQQEVRKYFKEIVYDAYIPRSVRFAEAPSKGESIFQYDIKCDGAKAYASVVKEMLAIKEKR</sequence>
<dbReference type="InterPro" id="IPR025669">
    <property type="entry name" value="AAA_dom"/>
</dbReference>
<reference evidence="2" key="1">
    <citation type="submission" date="2019-08" db="EMBL/GenBank/DDBJ databases">
        <authorList>
            <person name="Kucharzyk K."/>
            <person name="Murdoch R.W."/>
            <person name="Higgins S."/>
            <person name="Loffler F."/>
        </authorList>
    </citation>
    <scope>NUCLEOTIDE SEQUENCE</scope>
</reference>
<dbReference type="InterPro" id="IPR027417">
    <property type="entry name" value="P-loop_NTPase"/>
</dbReference>
<evidence type="ECO:0000259" key="1">
    <source>
        <dbReference type="Pfam" id="PF13614"/>
    </source>
</evidence>
<dbReference type="Gene3D" id="3.40.50.300">
    <property type="entry name" value="P-loop containing nucleotide triphosphate hydrolases"/>
    <property type="match status" value="1"/>
</dbReference>
<keyword evidence="2" id="KW-0378">Hydrolase</keyword>
<dbReference type="Pfam" id="PF13614">
    <property type="entry name" value="AAA_31"/>
    <property type="match status" value="1"/>
</dbReference>
<dbReference type="AlphaFoldDB" id="A0A644Z7T6"/>
<name>A0A644Z7T6_9ZZZZ</name>
<organism evidence="2">
    <name type="scientific">bioreactor metagenome</name>
    <dbReference type="NCBI Taxonomy" id="1076179"/>
    <lineage>
        <taxon>unclassified sequences</taxon>
        <taxon>metagenomes</taxon>
        <taxon>ecological metagenomes</taxon>
    </lineage>
</organism>
<accession>A0A644Z7T6</accession>
<dbReference type="InterPro" id="IPR050678">
    <property type="entry name" value="DNA_Partitioning_ATPase"/>
</dbReference>
<dbReference type="CDD" id="cd02042">
    <property type="entry name" value="ParAB_family"/>
    <property type="match status" value="1"/>
</dbReference>
<evidence type="ECO:0000313" key="2">
    <source>
        <dbReference type="EMBL" id="MPM36930.1"/>
    </source>
</evidence>
<dbReference type="PANTHER" id="PTHR13696:SF52">
    <property type="entry name" value="PARA FAMILY PROTEIN CT_582"/>
    <property type="match status" value="1"/>
</dbReference>
<proteinExistence type="predicted"/>
<comment type="caution">
    <text evidence="2">The sequence shown here is derived from an EMBL/GenBank/DDBJ whole genome shotgun (WGS) entry which is preliminary data.</text>
</comment>
<dbReference type="EMBL" id="VSSQ01007773">
    <property type="protein sequence ID" value="MPM36930.1"/>
    <property type="molecule type" value="Genomic_DNA"/>
</dbReference>
<gene>
    <name evidence="2" type="primary">soj_36</name>
    <name evidence="2" type="ORF">SDC9_83534</name>
</gene>